<evidence type="ECO:0000256" key="1">
    <source>
        <dbReference type="SAM" id="MobiDB-lite"/>
    </source>
</evidence>
<proteinExistence type="predicted"/>
<comment type="caution">
    <text evidence="2">The sequence shown here is derived from an EMBL/GenBank/DDBJ whole genome shotgun (WGS) entry which is preliminary data.</text>
</comment>
<evidence type="ECO:0000313" key="2">
    <source>
        <dbReference type="EMBL" id="KAF2892835.1"/>
    </source>
</evidence>
<dbReference type="AlphaFoldDB" id="A0A8K0CSK3"/>
<protein>
    <submittedName>
        <fullName evidence="2">Uncharacterized protein</fullName>
    </submittedName>
</protein>
<sequence>MSFLNNHVKPRNTCSNSVSAKRELSESHTEEEAIELGNSISGNDDTESSVLSPASSTVWDLSSVTRAPEMVNKKRQLQKTTSESQEIHKESLKTLKQFDRNKENQPIEDEDDVFWRAVARELRKIVDGFCFVVKKNVPKQVGGRPSKNLSESSDRSKSRKTENLRVEISSNERLFAPKMNLRKDGRLKSAEQCNAIITKQDTISKQSYALTHQTKL</sequence>
<feature type="region of interest" description="Disordered" evidence="1">
    <location>
        <begin position="70"/>
        <end position="103"/>
    </location>
</feature>
<feature type="compositionally biased region" description="Basic and acidic residues" evidence="1">
    <location>
        <begin position="152"/>
        <end position="164"/>
    </location>
</feature>
<feature type="compositionally biased region" description="Basic and acidic residues" evidence="1">
    <location>
        <begin position="85"/>
        <end position="103"/>
    </location>
</feature>
<feature type="compositionally biased region" description="Basic and acidic residues" evidence="1">
    <location>
        <begin position="20"/>
        <end position="31"/>
    </location>
</feature>
<accession>A0A8K0CSK3</accession>
<gene>
    <name evidence="2" type="ORF">ILUMI_13338</name>
</gene>
<keyword evidence="3" id="KW-1185">Reference proteome</keyword>
<name>A0A8K0CSK3_IGNLU</name>
<dbReference type="Proteomes" id="UP000801492">
    <property type="component" value="Unassembled WGS sequence"/>
</dbReference>
<dbReference type="OrthoDB" id="8195830at2759"/>
<feature type="region of interest" description="Disordered" evidence="1">
    <location>
        <begin position="139"/>
        <end position="164"/>
    </location>
</feature>
<dbReference type="EMBL" id="VTPC01008437">
    <property type="protein sequence ID" value="KAF2892835.1"/>
    <property type="molecule type" value="Genomic_DNA"/>
</dbReference>
<organism evidence="2 3">
    <name type="scientific">Ignelater luminosus</name>
    <name type="common">Cucubano</name>
    <name type="synonym">Pyrophorus luminosus</name>
    <dbReference type="NCBI Taxonomy" id="2038154"/>
    <lineage>
        <taxon>Eukaryota</taxon>
        <taxon>Metazoa</taxon>
        <taxon>Ecdysozoa</taxon>
        <taxon>Arthropoda</taxon>
        <taxon>Hexapoda</taxon>
        <taxon>Insecta</taxon>
        <taxon>Pterygota</taxon>
        <taxon>Neoptera</taxon>
        <taxon>Endopterygota</taxon>
        <taxon>Coleoptera</taxon>
        <taxon>Polyphaga</taxon>
        <taxon>Elateriformia</taxon>
        <taxon>Elateroidea</taxon>
        <taxon>Elateridae</taxon>
        <taxon>Agrypninae</taxon>
        <taxon>Pyrophorini</taxon>
        <taxon>Ignelater</taxon>
    </lineage>
</organism>
<evidence type="ECO:0000313" key="3">
    <source>
        <dbReference type="Proteomes" id="UP000801492"/>
    </source>
</evidence>
<feature type="region of interest" description="Disordered" evidence="1">
    <location>
        <begin position="1"/>
        <end position="54"/>
    </location>
</feature>
<reference evidence="2" key="1">
    <citation type="submission" date="2019-08" db="EMBL/GenBank/DDBJ databases">
        <title>The genome of the North American firefly Photinus pyralis.</title>
        <authorList>
            <consortium name="Photinus pyralis genome working group"/>
            <person name="Fallon T.R."/>
            <person name="Sander Lower S.E."/>
            <person name="Weng J.-K."/>
        </authorList>
    </citation>
    <scope>NUCLEOTIDE SEQUENCE</scope>
    <source>
        <strain evidence="2">TRF0915ILg1</strain>
        <tissue evidence="2">Whole body</tissue>
    </source>
</reference>
<feature type="compositionally biased region" description="Polar residues" evidence="1">
    <location>
        <begin position="38"/>
        <end position="54"/>
    </location>
</feature>